<name>A0A1F6XBY6_9BACT</name>
<dbReference type="Proteomes" id="UP000179381">
    <property type="component" value="Unassembled WGS sequence"/>
</dbReference>
<sequence length="240" mass="24395">MKKIFKGLGLGLIALALVVGVGAVQAEAALTLGALTVTSDGALTITSTAAAMSLNGTLTNTIKLNSRTDSTSTTGDFIGAQIKPGVGITKTTGGVTGVEISPRVNNGFELTTGSIIGAHIDAYLKGTTGDIGGDVRGAQIELVTDDAGARTITGDVTGLRFRSAFSAAAITGNFQAIKIEKPETQTGSQTYDSVLTLTSTIPLVWNSAPATEPSTADGYIKVIVNGAVRYIQLYSGAPVD</sequence>
<organism evidence="1 2">
    <name type="scientific">Candidatus Nomurabacteria bacterium RIFCSPLOWO2_01_FULL_46_18</name>
    <dbReference type="NCBI Taxonomy" id="1801783"/>
    <lineage>
        <taxon>Bacteria</taxon>
        <taxon>Candidatus Nomuraibacteriota</taxon>
    </lineage>
</organism>
<gene>
    <name evidence="1" type="ORF">A2933_00265</name>
</gene>
<dbReference type="AlphaFoldDB" id="A0A1F6XBY6"/>
<accession>A0A1F6XBY6</accession>
<evidence type="ECO:0000313" key="1">
    <source>
        <dbReference type="EMBL" id="OGI91603.1"/>
    </source>
</evidence>
<protein>
    <submittedName>
        <fullName evidence="1">Uncharacterized protein</fullName>
    </submittedName>
</protein>
<proteinExistence type="predicted"/>
<dbReference type="EMBL" id="MFVH01000025">
    <property type="protein sequence ID" value="OGI91603.1"/>
    <property type="molecule type" value="Genomic_DNA"/>
</dbReference>
<evidence type="ECO:0000313" key="2">
    <source>
        <dbReference type="Proteomes" id="UP000179381"/>
    </source>
</evidence>
<comment type="caution">
    <text evidence="1">The sequence shown here is derived from an EMBL/GenBank/DDBJ whole genome shotgun (WGS) entry which is preliminary data.</text>
</comment>
<reference evidence="1 2" key="1">
    <citation type="journal article" date="2016" name="Nat. Commun.">
        <title>Thousands of microbial genomes shed light on interconnected biogeochemical processes in an aquifer system.</title>
        <authorList>
            <person name="Anantharaman K."/>
            <person name="Brown C.T."/>
            <person name="Hug L.A."/>
            <person name="Sharon I."/>
            <person name="Castelle C.J."/>
            <person name="Probst A.J."/>
            <person name="Thomas B.C."/>
            <person name="Singh A."/>
            <person name="Wilkins M.J."/>
            <person name="Karaoz U."/>
            <person name="Brodie E.L."/>
            <person name="Williams K.H."/>
            <person name="Hubbard S.S."/>
            <person name="Banfield J.F."/>
        </authorList>
    </citation>
    <scope>NUCLEOTIDE SEQUENCE [LARGE SCALE GENOMIC DNA]</scope>
</reference>